<dbReference type="Pfam" id="PF00400">
    <property type="entry name" value="WD40"/>
    <property type="match status" value="1"/>
</dbReference>
<feature type="repeat" description="WD" evidence="5">
    <location>
        <begin position="601"/>
        <end position="633"/>
    </location>
</feature>
<evidence type="ECO:0000256" key="3">
    <source>
        <dbReference type="ARBA" id="ARBA00022701"/>
    </source>
</evidence>
<dbReference type="PANTHER" id="PTHR13720">
    <property type="entry name" value="WD-40 REPEAT PROTEIN"/>
    <property type="match status" value="1"/>
</dbReference>
<dbReference type="InterPro" id="IPR001680">
    <property type="entry name" value="WD40_rpt"/>
</dbReference>
<gene>
    <name evidence="10" type="primary">EML3</name>
</gene>
<evidence type="ECO:0000259" key="7">
    <source>
        <dbReference type="Pfam" id="PF23409"/>
    </source>
</evidence>
<dbReference type="Gene3D" id="2.130.10.10">
    <property type="entry name" value="YVTN repeat-like/Quinoprotein amine dehydrogenase"/>
    <property type="match status" value="3"/>
</dbReference>
<keyword evidence="3" id="KW-0493">Microtubule</keyword>
<protein>
    <submittedName>
        <fullName evidence="10">Echinoderm microtubule-associated protein-like 3 isoform X4</fullName>
    </submittedName>
</protein>
<reference evidence="10" key="1">
    <citation type="submission" date="2025-08" db="UniProtKB">
        <authorList>
            <consortium name="RefSeq"/>
        </authorList>
    </citation>
    <scope>IDENTIFICATION</scope>
</reference>
<dbReference type="InterPro" id="IPR055442">
    <property type="entry name" value="Beta-prop_EML-like_2nd"/>
</dbReference>
<dbReference type="SUPFAM" id="SSF50978">
    <property type="entry name" value="WD40 repeat-like"/>
    <property type="match status" value="1"/>
</dbReference>
<dbReference type="InterPro" id="IPR050630">
    <property type="entry name" value="WD_repeat_EMAP"/>
</dbReference>
<name>A0ABM3W6W0_ERIEU</name>
<accession>A0ABM3W6W0</accession>
<dbReference type="SUPFAM" id="SSF50998">
    <property type="entry name" value="Quinoprotein alcohol dehydrogenase-like"/>
    <property type="match status" value="1"/>
</dbReference>
<dbReference type="InterPro" id="IPR011047">
    <property type="entry name" value="Quinoprotein_ADH-like_sf"/>
</dbReference>
<proteinExistence type="inferred from homology"/>
<dbReference type="InterPro" id="IPR055439">
    <property type="entry name" value="Beta-prop_EML_1st"/>
</dbReference>
<dbReference type="InterPro" id="IPR015943">
    <property type="entry name" value="WD40/YVTN_repeat-like_dom_sf"/>
</dbReference>
<keyword evidence="4" id="KW-0677">Repeat</keyword>
<dbReference type="GeneID" id="103116449"/>
<dbReference type="InterPro" id="IPR005108">
    <property type="entry name" value="HELP"/>
</dbReference>
<feature type="region of interest" description="Disordered" evidence="6">
    <location>
        <begin position="821"/>
        <end position="842"/>
    </location>
</feature>
<evidence type="ECO:0000256" key="6">
    <source>
        <dbReference type="SAM" id="MobiDB-lite"/>
    </source>
</evidence>
<evidence type="ECO:0000256" key="4">
    <source>
        <dbReference type="ARBA" id="ARBA00022737"/>
    </source>
</evidence>
<dbReference type="Proteomes" id="UP001652624">
    <property type="component" value="Chromosome 17"/>
</dbReference>
<dbReference type="InterPro" id="IPR036322">
    <property type="entry name" value="WD40_repeat_dom_sf"/>
</dbReference>
<feature type="domain" description="EML-like first beta-propeller" evidence="7">
    <location>
        <begin position="301"/>
        <end position="591"/>
    </location>
</feature>
<dbReference type="PROSITE" id="PS50082">
    <property type="entry name" value="WD_REPEATS_2"/>
    <property type="match status" value="2"/>
</dbReference>
<dbReference type="Pfam" id="PF23414">
    <property type="entry name" value="Beta-prop_EML_2"/>
    <property type="match status" value="1"/>
</dbReference>
<evidence type="ECO:0000259" key="8">
    <source>
        <dbReference type="Pfam" id="PF23414"/>
    </source>
</evidence>
<organism evidence="9 10">
    <name type="scientific">Erinaceus europaeus</name>
    <name type="common">Western European hedgehog</name>
    <dbReference type="NCBI Taxonomy" id="9365"/>
    <lineage>
        <taxon>Eukaryota</taxon>
        <taxon>Metazoa</taxon>
        <taxon>Chordata</taxon>
        <taxon>Craniata</taxon>
        <taxon>Vertebrata</taxon>
        <taxon>Euteleostomi</taxon>
        <taxon>Mammalia</taxon>
        <taxon>Eutheria</taxon>
        <taxon>Laurasiatheria</taxon>
        <taxon>Eulipotyphla</taxon>
        <taxon>Erinaceidae</taxon>
        <taxon>Erinaceinae</taxon>
        <taxon>Erinaceus</taxon>
    </lineage>
</organism>
<evidence type="ECO:0000256" key="1">
    <source>
        <dbReference type="ARBA" id="ARBA00006489"/>
    </source>
</evidence>
<evidence type="ECO:0000256" key="5">
    <source>
        <dbReference type="PROSITE-ProRule" id="PRU00221"/>
    </source>
</evidence>
<evidence type="ECO:0000256" key="2">
    <source>
        <dbReference type="ARBA" id="ARBA00022574"/>
    </source>
</evidence>
<sequence>MDGAGGPGEGPAQEALQSLSRRLKVQEEEMELVKAALAEALRLLRLQAAPTSLQGSGAPAPTRDSLAAPPGLPPTCSPVMVSRGTQTEETQVEMEPSPGPPGLSNGPPALHGGSEEPGGTQSEGGGSSSSGTGSPGPPGALRLVQPPQRAADTPWRNSSSSSSSPSDRPRQKLSRKAASSANLLMRSGSTESRGGKEPLSSPGGPGSRRSNYNLEGISVKMFLRGRPITMYIPSGIRSLEELPSGPPPETLSLDWVYGYRGRDSRSNLFVLRSGEVVYFIACVVVLYRPGGGPGGPGGGGQRHYRGHTDCVRCLAVHPDGVRVASGQTAGVDKDGKPLQPVVHVWDSETLLKLQEIGLGAFERGVGALAFSIMDQGAFLCVVDDSNEHMLSVWDCNRGTKLAEIKSTNDSVLAVGFSPRDSSCIVTSGKSHVHFWNWSGAAGALANGTLTRKQGVFGKYKKPKFIPCFVFLPDGDILTGDSEGNILTWGRGPSDCRTPGRGGAKETYSIVAQAHAHEGSIFALCLRRDGTVLSGGGRDRRLVQWGPSQLGSGLVALQEAEIPEHFGAVRAIAEGPGSELLVGTTKNALLRGDLAQGFSPVIQGHTDELWGLCTHPFRNCFLTCGHDRQLCLWDGEGHALAWSIDLKETGLCADFHPSGAVVAVGLNTGRWLVLDTETREIVSDITDGNEQLSVVRYSPGDVAGGCKLLRNRYESRDREWATYTCVLGFHVYGVWPDGSDGTDINSLCRSHNERVVAVADDFCKVHLFQYPCARAKAPSLVYGGHGSHVTSVRFTHDDSHLVSLGGKDASIFQWRVLSAGSAGPPPFTPSRTPSLSPASSLDV</sequence>
<feature type="compositionally biased region" description="Polar residues" evidence="6">
    <location>
        <begin position="828"/>
        <end position="842"/>
    </location>
</feature>
<dbReference type="RefSeq" id="XP_060032318.1">
    <property type="nucleotide sequence ID" value="XM_060176335.1"/>
</dbReference>
<dbReference type="PANTHER" id="PTHR13720:SF15">
    <property type="entry name" value="ECHINODERM MICROTUBULE-ASSOCIATED PROTEIN-LIKE 3"/>
    <property type="match status" value="1"/>
</dbReference>
<keyword evidence="2 5" id="KW-0853">WD repeat</keyword>
<feature type="domain" description="EML-like second beta-propeller" evidence="8">
    <location>
        <begin position="705"/>
        <end position="815"/>
    </location>
</feature>
<feature type="compositionally biased region" description="Polar residues" evidence="6">
    <location>
        <begin position="177"/>
        <end position="192"/>
    </location>
</feature>
<comment type="similarity">
    <text evidence="1">Belongs to the WD repeat EMAP family.</text>
</comment>
<keyword evidence="9" id="KW-1185">Reference proteome</keyword>
<feature type="region of interest" description="Disordered" evidence="6">
    <location>
        <begin position="1"/>
        <end position="20"/>
    </location>
</feature>
<dbReference type="Pfam" id="PF23409">
    <property type="entry name" value="Beta-prop_EML"/>
    <property type="match status" value="1"/>
</dbReference>
<evidence type="ECO:0000313" key="10">
    <source>
        <dbReference type="RefSeq" id="XP_060032318.1"/>
    </source>
</evidence>
<dbReference type="SMART" id="SM00320">
    <property type="entry name" value="WD40"/>
    <property type="match status" value="6"/>
</dbReference>
<feature type="repeat" description="WD" evidence="5">
    <location>
        <begin position="781"/>
        <end position="815"/>
    </location>
</feature>
<feature type="region of interest" description="Disordered" evidence="6">
    <location>
        <begin position="52"/>
        <end position="212"/>
    </location>
</feature>
<evidence type="ECO:0000313" key="9">
    <source>
        <dbReference type="Proteomes" id="UP001652624"/>
    </source>
</evidence>
<dbReference type="Pfam" id="PF03451">
    <property type="entry name" value="HELP"/>
    <property type="match status" value="1"/>
</dbReference>